<evidence type="ECO:0000313" key="3">
    <source>
        <dbReference type="Proteomes" id="UP000053237"/>
    </source>
</evidence>
<comment type="caution">
    <text evidence="2">The sequence shown here is derived from an EMBL/GenBank/DDBJ whole genome shotgun (WGS) entry which is preliminary data.</text>
</comment>
<protein>
    <recommendedName>
        <fullName evidence="4">DUF5745 domain-containing protein</fullName>
    </recommendedName>
</protein>
<dbReference type="Proteomes" id="UP000053237">
    <property type="component" value="Unassembled WGS sequence"/>
</dbReference>
<dbReference type="OrthoDB" id="72204at2759"/>
<sequence>MKDATVERHASQSTGNALGKRVLNETNTLLLDMGLGKDHRRLFCNVKDLTASISSMSVAVYEKLFQKRLDSICRYPTTMIQYIDNVDSILEALRGVILIREAASASYLDKINGTDICSGDVRSIGKLIAVFREIYETLYFNTSLNIVFTEDPDVSEPPQRAHCPRSKKNCNRKGRNCGGIALKQKNCSRKICTKRGGKLASTRVVPDTYNENADADSVSEVRYDSDLHRSQISPMPLNSSISDLSFKNFRERQAGVSFGSFSPVEINQSPHSLVYESIEMEANENVLREKPIHDDQNLDAKHEIIDSATDINKQKEEDDARGTRKVSPNLSSKKDKSSRTPLYPLVPMRLSATTCRAEKKYSLLIQDHVETLRLQEKRHRELLARRFRVSKHQQQIDAIRHRNFQQTLCQERLAAQMQQKTTLESHMRIMMNNVLTIEKEKLKIKQKDFSEQIKSIQSSHQRQERALETFFDHQLALLKEELLRNTVEQDLTEKAHRLASKQLLRDLRHHQDENLKCTIDKAQERQKHRLYTWERDHQRQITQMTQKEPTRTIDPFHAAAIRARELRQAKHQTHKRSISKHNTVADD</sequence>
<evidence type="ECO:0008006" key="4">
    <source>
        <dbReference type="Google" id="ProtNLM"/>
    </source>
</evidence>
<name>A0A024G5L6_9STRA</name>
<keyword evidence="3" id="KW-1185">Reference proteome</keyword>
<feature type="region of interest" description="Disordered" evidence="1">
    <location>
        <begin position="304"/>
        <end position="341"/>
    </location>
</feature>
<dbReference type="EMBL" id="CAIX01000022">
    <property type="protein sequence ID" value="CCI41610.1"/>
    <property type="molecule type" value="Genomic_DNA"/>
</dbReference>
<proteinExistence type="predicted"/>
<evidence type="ECO:0000313" key="2">
    <source>
        <dbReference type="EMBL" id="CCI41610.1"/>
    </source>
</evidence>
<dbReference type="AlphaFoldDB" id="A0A024G5L6"/>
<reference evidence="2 3" key="1">
    <citation type="submission" date="2012-05" db="EMBL/GenBank/DDBJ databases">
        <title>Recombination and specialization in a pathogen metapopulation.</title>
        <authorList>
            <person name="Gardiner A."/>
            <person name="Kemen E."/>
            <person name="Schultz-Larsen T."/>
            <person name="MacLean D."/>
            <person name="Van Oosterhout C."/>
            <person name="Jones J.D.G."/>
        </authorList>
    </citation>
    <scope>NUCLEOTIDE SEQUENCE [LARGE SCALE GENOMIC DNA]</scope>
    <source>
        <strain evidence="2 3">Ac Nc2</strain>
    </source>
</reference>
<evidence type="ECO:0000256" key="1">
    <source>
        <dbReference type="SAM" id="MobiDB-lite"/>
    </source>
</evidence>
<feature type="compositionally biased region" description="Basic and acidic residues" evidence="1">
    <location>
        <begin position="312"/>
        <end position="322"/>
    </location>
</feature>
<dbReference type="InParanoid" id="A0A024G5L6"/>
<gene>
    <name evidence="2" type="ORF">BN9_023940</name>
</gene>
<accession>A0A024G5L6</accession>
<organism evidence="2 3">
    <name type="scientific">Albugo candida</name>
    <dbReference type="NCBI Taxonomy" id="65357"/>
    <lineage>
        <taxon>Eukaryota</taxon>
        <taxon>Sar</taxon>
        <taxon>Stramenopiles</taxon>
        <taxon>Oomycota</taxon>
        <taxon>Peronosporomycetes</taxon>
        <taxon>Albuginales</taxon>
        <taxon>Albuginaceae</taxon>
        <taxon>Albugo</taxon>
    </lineage>
</organism>